<keyword evidence="3" id="KW-1185">Reference proteome</keyword>
<feature type="region of interest" description="Disordered" evidence="1">
    <location>
        <begin position="1"/>
        <end position="25"/>
    </location>
</feature>
<accession>A0AAN9FM49</accession>
<evidence type="ECO:0000256" key="1">
    <source>
        <dbReference type="SAM" id="MobiDB-lite"/>
    </source>
</evidence>
<feature type="region of interest" description="Disordered" evidence="1">
    <location>
        <begin position="109"/>
        <end position="157"/>
    </location>
</feature>
<protein>
    <submittedName>
        <fullName evidence="2">Uncharacterized protein</fullName>
    </submittedName>
</protein>
<dbReference type="Proteomes" id="UP001372338">
    <property type="component" value="Unassembled WGS sequence"/>
</dbReference>
<organism evidence="2 3">
    <name type="scientific">Crotalaria pallida</name>
    <name type="common">Smooth rattlebox</name>
    <name type="synonym">Crotalaria striata</name>
    <dbReference type="NCBI Taxonomy" id="3830"/>
    <lineage>
        <taxon>Eukaryota</taxon>
        <taxon>Viridiplantae</taxon>
        <taxon>Streptophyta</taxon>
        <taxon>Embryophyta</taxon>
        <taxon>Tracheophyta</taxon>
        <taxon>Spermatophyta</taxon>
        <taxon>Magnoliopsida</taxon>
        <taxon>eudicotyledons</taxon>
        <taxon>Gunneridae</taxon>
        <taxon>Pentapetalae</taxon>
        <taxon>rosids</taxon>
        <taxon>fabids</taxon>
        <taxon>Fabales</taxon>
        <taxon>Fabaceae</taxon>
        <taxon>Papilionoideae</taxon>
        <taxon>50 kb inversion clade</taxon>
        <taxon>genistoids sensu lato</taxon>
        <taxon>core genistoids</taxon>
        <taxon>Crotalarieae</taxon>
        <taxon>Crotalaria</taxon>
    </lineage>
</organism>
<dbReference type="AlphaFoldDB" id="A0AAN9FM49"/>
<name>A0AAN9FM49_CROPI</name>
<evidence type="ECO:0000313" key="3">
    <source>
        <dbReference type="Proteomes" id="UP001372338"/>
    </source>
</evidence>
<gene>
    <name evidence="2" type="ORF">RIF29_15611</name>
</gene>
<evidence type="ECO:0000313" key="2">
    <source>
        <dbReference type="EMBL" id="KAK7274518.1"/>
    </source>
</evidence>
<feature type="region of interest" description="Disordered" evidence="1">
    <location>
        <begin position="173"/>
        <end position="194"/>
    </location>
</feature>
<feature type="compositionally biased region" description="Polar residues" evidence="1">
    <location>
        <begin position="173"/>
        <end position="193"/>
    </location>
</feature>
<sequence>MEFIGEGVSKHTTSGDMSKDGQRSSTVEHMEDVNSLQELMVLMKGQSRKLDMLISSYKDLSNKLHELQCTIDDLKCIVRIIEGRVDGTTSFKSNLFACVDPWDAYRVDPAEKSKTESQSPPTEPSVLYISDDDDYDDDAPRPLQSRNSFKKSKIEKETARIEQAATTTMRLGTPVSSWKKSNMPSSNKMNTTKQWKRKTCLDQDKIMNKVLCSMECPIDDSLVTYDITAWPISNPFVASEIDIDKVKMMITLALISERFNVLRSKAQCQAQMLMQAMDNRL</sequence>
<proteinExistence type="predicted"/>
<reference evidence="2 3" key="1">
    <citation type="submission" date="2024-01" db="EMBL/GenBank/DDBJ databases">
        <title>The genomes of 5 underutilized Papilionoideae crops provide insights into root nodulation and disease resistanc.</title>
        <authorList>
            <person name="Yuan L."/>
        </authorList>
    </citation>
    <scope>NUCLEOTIDE SEQUENCE [LARGE SCALE GENOMIC DNA]</scope>
    <source>
        <strain evidence="2">ZHUSHIDOU_FW_LH</strain>
        <tissue evidence="2">Leaf</tissue>
    </source>
</reference>
<dbReference type="EMBL" id="JAYWIO010000003">
    <property type="protein sequence ID" value="KAK7274518.1"/>
    <property type="molecule type" value="Genomic_DNA"/>
</dbReference>
<comment type="caution">
    <text evidence="2">The sequence shown here is derived from an EMBL/GenBank/DDBJ whole genome shotgun (WGS) entry which is preliminary data.</text>
</comment>